<dbReference type="HOGENOM" id="CLU_2543337_0_0_1"/>
<evidence type="ECO:0000256" key="1">
    <source>
        <dbReference type="SAM" id="MobiDB-lite"/>
    </source>
</evidence>
<sequence length="83" mass="9175">MTTTRPTSRRSRTAPKGPDRGIAGRLAQRAGEEVDQEVQDRGRGELEQSSLDFCGVSSRLGQDEVASLQVQLLQRLRATHLQD</sequence>
<organism evidence="2 3">
    <name type="scientific">Phaeosphaeria nodorum (strain SN15 / ATCC MYA-4574 / FGSC 10173)</name>
    <name type="common">Glume blotch fungus</name>
    <name type="synonym">Parastagonospora nodorum</name>
    <dbReference type="NCBI Taxonomy" id="321614"/>
    <lineage>
        <taxon>Eukaryota</taxon>
        <taxon>Fungi</taxon>
        <taxon>Dikarya</taxon>
        <taxon>Ascomycota</taxon>
        <taxon>Pezizomycotina</taxon>
        <taxon>Dothideomycetes</taxon>
        <taxon>Pleosporomycetidae</taxon>
        <taxon>Pleosporales</taxon>
        <taxon>Pleosporineae</taxon>
        <taxon>Phaeosphaeriaceae</taxon>
        <taxon>Parastagonospora</taxon>
    </lineage>
</organism>
<dbReference type="Proteomes" id="UP000001055">
    <property type="component" value="Unassembled WGS sequence"/>
</dbReference>
<evidence type="ECO:0000313" key="2">
    <source>
        <dbReference type="EMBL" id="EAT87819.2"/>
    </source>
</evidence>
<dbReference type="EMBL" id="CH445331">
    <property type="protein sequence ID" value="EAT87819.2"/>
    <property type="molecule type" value="Genomic_DNA"/>
</dbReference>
<dbReference type="KEGG" id="pno:SNOG_05428"/>
<proteinExistence type="predicted"/>
<protein>
    <submittedName>
        <fullName evidence="2">Uncharacterized protein</fullName>
    </submittedName>
</protein>
<dbReference type="GeneID" id="5972708"/>
<dbReference type="InParanoid" id="Q0US36"/>
<accession>Q0US36</accession>
<feature type="region of interest" description="Disordered" evidence="1">
    <location>
        <begin position="1"/>
        <end position="46"/>
    </location>
</feature>
<dbReference type="AlphaFoldDB" id="Q0US36"/>
<gene>
    <name evidence="2" type="ORF">SNOG_05428</name>
</gene>
<dbReference type="RefSeq" id="XP_001795833.1">
    <property type="nucleotide sequence ID" value="XM_001795781.1"/>
</dbReference>
<name>Q0US36_PHANO</name>
<evidence type="ECO:0000313" key="3">
    <source>
        <dbReference type="Proteomes" id="UP000001055"/>
    </source>
</evidence>
<reference evidence="3" key="1">
    <citation type="journal article" date="2007" name="Plant Cell">
        <title>Dothideomycete-plant interactions illuminated by genome sequencing and EST analysis of the wheat pathogen Stagonospora nodorum.</title>
        <authorList>
            <person name="Hane J.K."/>
            <person name="Lowe R.G."/>
            <person name="Solomon P.S."/>
            <person name="Tan K.C."/>
            <person name="Schoch C.L."/>
            <person name="Spatafora J.W."/>
            <person name="Crous P.W."/>
            <person name="Kodira C."/>
            <person name="Birren B.W."/>
            <person name="Galagan J.E."/>
            <person name="Torriani S.F."/>
            <person name="McDonald B.A."/>
            <person name="Oliver R.P."/>
        </authorList>
    </citation>
    <scope>NUCLEOTIDE SEQUENCE [LARGE SCALE GENOMIC DNA]</scope>
    <source>
        <strain evidence="3">SN15 / ATCC MYA-4574 / FGSC 10173</strain>
    </source>
</reference>